<accession>A0AAD1D6W1</accession>
<evidence type="ECO:0000313" key="2">
    <source>
        <dbReference type="EMBL" id="BBE34729.1"/>
    </source>
</evidence>
<gene>
    <name evidence="3" type="ORF">DFR51_1315</name>
    <name evidence="2" type="ORF">SmB9_23870</name>
</gene>
<feature type="transmembrane region" description="Helical" evidence="1">
    <location>
        <begin position="37"/>
        <end position="56"/>
    </location>
</feature>
<evidence type="ECO:0000256" key="1">
    <source>
        <dbReference type="SAM" id="Phobius"/>
    </source>
</evidence>
<proteinExistence type="predicted"/>
<dbReference type="Proteomes" id="UP000275727">
    <property type="component" value="Chromosome"/>
</dbReference>
<keyword evidence="5" id="KW-1185">Reference proteome</keyword>
<name>A0AAD1D6W1_SPHMI</name>
<dbReference type="KEGG" id="smic:SmB9_23870"/>
<dbReference type="AlphaFoldDB" id="A0AAD1D6W1"/>
<protein>
    <submittedName>
        <fullName evidence="2">Uncharacterized protein</fullName>
    </submittedName>
</protein>
<evidence type="ECO:0000313" key="3">
    <source>
        <dbReference type="EMBL" id="RKS91747.1"/>
    </source>
</evidence>
<keyword evidence="1" id="KW-0472">Membrane</keyword>
<sequence>MQAERPGHDQGSPAGLFIALGLFAGTGFGVAWHQAMLGAVIGMGAGILLAVLWTVFRRKR</sequence>
<dbReference type="Proteomes" id="UP000276029">
    <property type="component" value="Unassembled WGS sequence"/>
</dbReference>
<dbReference type="EMBL" id="AP018711">
    <property type="protein sequence ID" value="BBE34729.1"/>
    <property type="molecule type" value="Genomic_DNA"/>
</dbReference>
<dbReference type="EMBL" id="RBWX01000007">
    <property type="protein sequence ID" value="RKS91747.1"/>
    <property type="molecule type" value="Genomic_DNA"/>
</dbReference>
<keyword evidence="1" id="KW-0812">Transmembrane</keyword>
<evidence type="ECO:0000313" key="4">
    <source>
        <dbReference type="Proteomes" id="UP000275727"/>
    </source>
</evidence>
<feature type="transmembrane region" description="Helical" evidence="1">
    <location>
        <begin position="12"/>
        <end position="31"/>
    </location>
</feature>
<reference evidence="2 4" key="1">
    <citation type="submission" date="2018-06" db="EMBL/GenBank/DDBJ databases">
        <title>Complete Genome Sequence of the Microcystin-Degrading Bacterium Sphingosinicella microcystinivorans Strain B-9.</title>
        <authorList>
            <person name="Jin H."/>
            <person name="Nishizawa T."/>
            <person name="Guo Y."/>
            <person name="Nishizawa A."/>
            <person name="Park H."/>
            <person name="Kato H."/>
            <person name="Tsuji K."/>
            <person name="Harada K."/>
        </authorList>
    </citation>
    <scope>NUCLEOTIDE SEQUENCE [LARGE SCALE GENOMIC DNA]</scope>
    <source>
        <strain evidence="2 4">B9</strain>
    </source>
</reference>
<dbReference type="RefSeq" id="WP_121048186.1">
    <property type="nucleotide sequence ID" value="NZ_AP018711.1"/>
</dbReference>
<keyword evidence="1" id="KW-1133">Transmembrane helix</keyword>
<evidence type="ECO:0000313" key="5">
    <source>
        <dbReference type="Proteomes" id="UP000276029"/>
    </source>
</evidence>
<reference evidence="3 5" key="2">
    <citation type="submission" date="2018-10" db="EMBL/GenBank/DDBJ databases">
        <title>Genomic Encyclopedia of Type Strains, Phase IV (KMG-IV): sequencing the most valuable type-strain genomes for metagenomic binning, comparative biology and taxonomic classification.</title>
        <authorList>
            <person name="Goeker M."/>
        </authorList>
    </citation>
    <scope>NUCLEOTIDE SEQUENCE [LARGE SCALE GENOMIC DNA]</scope>
    <source>
        <strain evidence="3 5">DSM 19791</strain>
    </source>
</reference>
<organism evidence="2 4">
    <name type="scientific">Sphingosinicella microcystinivorans</name>
    <dbReference type="NCBI Taxonomy" id="335406"/>
    <lineage>
        <taxon>Bacteria</taxon>
        <taxon>Pseudomonadati</taxon>
        <taxon>Pseudomonadota</taxon>
        <taxon>Alphaproteobacteria</taxon>
        <taxon>Sphingomonadales</taxon>
        <taxon>Sphingosinicellaceae</taxon>
        <taxon>Sphingosinicella</taxon>
    </lineage>
</organism>